<reference evidence="2 3" key="1">
    <citation type="journal article" date="2018" name="Front. Microbiol.">
        <title>Genome Sequencing of Streptomyces atratus SCSIOZH16 and Activation Production of Nocardamine via Metabolic Engineering.</title>
        <authorList>
            <person name="Li Y."/>
            <person name="Zhang C."/>
            <person name="Liu C."/>
            <person name="Ju J."/>
            <person name="Ma J."/>
        </authorList>
    </citation>
    <scope>NUCLEOTIDE SEQUENCE [LARGE SCALE GENOMIC DNA]</scope>
    <source>
        <strain evidence="2 3">SCSIO_ZH16</strain>
    </source>
</reference>
<name>A0A2Z5J7A3_STRAR</name>
<evidence type="ECO:0000313" key="2">
    <source>
        <dbReference type="EMBL" id="AXE76216.1"/>
    </source>
</evidence>
<dbReference type="EMBL" id="CP027306">
    <property type="protein sequence ID" value="AXE76216.1"/>
    <property type="molecule type" value="Genomic_DNA"/>
</dbReference>
<proteinExistence type="predicted"/>
<evidence type="ECO:0000256" key="1">
    <source>
        <dbReference type="SAM" id="MobiDB-lite"/>
    </source>
</evidence>
<dbReference type="Proteomes" id="UP000252698">
    <property type="component" value="Chromosome"/>
</dbReference>
<gene>
    <name evidence="2" type="ORF">C5746_03730</name>
</gene>
<dbReference type="KEGG" id="sata:C5746_03730"/>
<sequence length="97" mass="10437">MDREPLTARAVRDEVFGTPTDLTPGTRRPRAAALLSLALPGADYRRTGAGGGDRVIRAVGLRQDRGGTRAAAQWAYGRSECPRRRASGRGPHLSTRP</sequence>
<organism evidence="2 3">
    <name type="scientific">Streptomyces atratus</name>
    <dbReference type="NCBI Taxonomy" id="1893"/>
    <lineage>
        <taxon>Bacteria</taxon>
        <taxon>Bacillati</taxon>
        <taxon>Actinomycetota</taxon>
        <taxon>Actinomycetes</taxon>
        <taxon>Kitasatosporales</taxon>
        <taxon>Streptomycetaceae</taxon>
        <taxon>Streptomyces</taxon>
    </lineage>
</organism>
<dbReference type="AlphaFoldDB" id="A0A2Z5J7A3"/>
<feature type="region of interest" description="Disordered" evidence="1">
    <location>
        <begin position="78"/>
        <end position="97"/>
    </location>
</feature>
<protein>
    <submittedName>
        <fullName evidence="2">Uncharacterized protein</fullName>
    </submittedName>
</protein>
<accession>A0A2Z5J7A3</accession>
<evidence type="ECO:0000313" key="3">
    <source>
        <dbReference type="Proteomes" id="UP000252698"/>
    </source>
</evidence>